<dbReference type="RefSeq" id="WP_076784414.1">
    <property type="nucleotide sequence ID" value="NZ_FTPU01000053.1"/>
</dbReference>
<dbReference type="AlphaFoldDB" id="A0A1U7Q1E3"/>
<sequence>MPDNYKHCYIIFEFANIGYVIREELIPFDDKSFEDQYYKIRDSIDELMIKGLNEEEIVSTIDYVSSYNIKSFKEQISPYNDFTLLDMQSGICKTNIIYCLQTVKKITNFIGLLRYDASFHNINLKSIKDYYGNNMSVELYLN</sequence>
<evidence type="ECO:0000313" key="2">
    <source>
        <dbReference type="Proteomes" id="UP000187261"/>
    </source>
</evidence>
<dbReference type="EMBL" id="FTPU01000053">
    <property type="protein sequence ID" value="SIT98391.1"/>
    <property type="molecule type" value="Genomic_DNA"/>
</dbReference>
<accession>A0A1U7Q1E3</accession>
<name>A0A1U7Q1E3_9FLAO</name>
<evidence type="ECO:0000313" key="1">
    <source>
        <dbReference type="EMBL" id="SIT98391.1"/>
    </source>
</evidence>
<gene>
    <name evidence="1" type="ORF">SAMN05660493_03101</name>
</gene>
<reference evidence="2" key="1">
    <citation type="submission" date="2016-10" db="EMBL/GenBank/DDBJ databases">
        <authorList>
            <person name="Varghese N."/>
            <person name="Submissions S."/>
        </authorList>
    </citation>
    <scope>NUCLEOTIDE SEQUENCE [LARGE SCALE GENOMIC DNA]</scope>
    <source>
        <strain evidence="2">DSM 19482</strain>
    </source>
</reference>
<keyword evidence="2" id="KW-1185">Reference proteome</keyword>
<dbReference type="STRING" id="1121284.SAMN05660493_03101"/>
<protein>
    <submittedName>
        <fullName evidence="1">Uncharacterized protein</fullName>
    </submittedName>
</protein>
<dbReference type="Proteomes" id="UP000187261">
    <property type="component" value="Unassembled WGS sequence"/>
</dbReference>
<organism evidence="1 2">
    <name type="scientific">Epilithonimonas bovis DSM 19482</name>
    <dbReference type="NCBI Taxonomy" id="1121284"/>
    <lineage>
        <taxon>Bacteria</taxon>
        <taxon>Pseudomonadati</taxon>
        <taxon>Bacteroidota</taxon>
        <taxon>Flavobacteriia</taxon>
        <taxon>Flavobacteriales</taxon>
        <taxon>Weeksellaceae</taxon>
        <taxon>Chryseobacterium group</taxon>
        <taxon>Epilithonimonas</taxon>
    </lineage>
</organism>
<proteinExistence type="predicted"/>